<evidence type="ECO:0000256" key="6">
    <source>
        <dbReference type="ARBA" id="ARBA00023180"/>
    </source>
</evidence>
<dbReference type="PRINTS" id="PR01035">
    <property type="entry name" value="TCRTETA"/>
</dbReference>
<dbReference type="STRING" id="71717.A0A4Y7TXL2"/>
<organism evidence="9 10">
    <name type="scientific">Coprinellus micaceus</name>
    <name type="common">Glistening ink-cap mushroom</name>
    <name type="synonym">Coprinus micaceus</name>
    <dbReference type="NCBI Taxonomy" id="71717"/>
    <lineage>
        <taxon>Eukaryota</taxon>
        <taxon>Fungi</taxon>
        <taxon>Dikarya</taxon>
        <taxon>Basidiomycota</taxon>
        <taxon>Agaricomycotina</taxon>
        <taxon>Agaricomycetes</taxon>
        <taxon>Agaricomycetidae</taxon>
        <taxon>Agaricales</taxon>
        <taxon>Agaricineae</taxon>
        <taxon>Psathyrellaceae</taxon>
        <taxon>Coprinellus</taxon>
    </lineage>
</organism>
<reference evidence="9 10" key="1">
    <citation type="journal article" date="2019" name="Nat. Ecol. Evol.">
        <title>Megaphylogeny resolves global patterns of mushroom evolution.</title>
        <authorList>
            <person name="Varga T."/>
            <person name="Krizsan K."/>
            <person name="Foldi C."/>
            <person name="Dima B."/>
            <person name="Sanchez-Garcia M."/>
            <person name="Sanchez-Ramirez S."/>
            <person name="Szollosi G.J."/>
            <person name="Szarkandi J.G."/>
            <person name="Papp V."/>
            <person name="Albert L."/>
            <person name="Andreopoulos W."/>
            <person name="Angelini C."/>
            <person name="Antonin V."/>
            <person name="Barry K.W."/>
            <person name="Bougher N.L."/>
            <person name="Buchanan P."/>
            <person name="Buyck B."/>
            <person name="Bense V."/>
            <person name="Catcheside P."/>
            <person name="Chovatia M."/>
            <person name="Cooper J."/>
            <person name="Damon W."/>
            <person name="Desjardin D."/>
            <person name="Finy P."/>
            <person name="Geml J."/>
            <person name="Haridas S."/>
            <person name="Hughes K."/>
            <person name="Justo A."/>
            <person name="Karasinski D."/>
            <person name="Kautmanova I."/>
            <person name="Kiss B."/>
            <person name="Kocsube S."/>
            <person name="Kotiranta H."/>
            <person name="LaButti K.M."/>
            <person name="Lechner B.E."/>
            <person name="Liimatainen K."/>
            <person name="Lipzen A."/>
            <person name="Lukacs Z."/>
            <person name="Mihaltcheva S."/>
            <person name="Morgado L.N."/>
            <person name="Niskanen T."/>
            <person name="Noordeloos M.E."/>
            <person name="Ohm R.A."/>
            <person name="Ortiz-Santana B."/>
            <person name="Ovrebo C."/>
            <person name="Racz N."/>
            <person name="Riley R."/>
            <person name="Savchenko A."/>
            <person name="Shiryaev A."/>
            <person name="Soop K."/>
            <person name="Spirin V."/>
            <person name="Szebenyi C."/>
            <person name="Tomsovsky M."/>
            <person name="Tulloss R.E."/>
            <person name="Uehling J."/>
            <person name="Grigoriev I.V."/>
            <person name="Vagvolgyi C."/>
            <person name="Papp T."/>
            <person name="Martin F.M."/>
            <person name="Miettinen O."/>
            <person name="Hibbett D.S."/>
            <person name="Nagy L.G."/>
        </authorList>
    </citation>
    <scope>NUCLEOTIDE SEQUENCE [LARGE SCALE GENOMIC DNA]</scope>
    <source>
        <strain evidence="9 10">FP101781</strain>
    </source>
</reference>
<dbReference type="PANTHER" id="PTHR23502">
    <property type="entry name" value="MAJOR FACILITATOR SUPERFAMILY"/>
    <property type="match status" value="1"/>
</dbReference>
<keyword evidence="4 7" id="KW-1133">Transmembrane helix</keyword>
<dbReference type="Gene3D" id="1.20.1250.20">
    <property type="entry name" value="MFS general substrate transporter like domains"/>
    <property type="match status" value="1"/>
</dbReference>
<evidence type="ECO:0000259" key="8">
    <source>
        <dbReference type="PROSITE" id="PS50850"/>
    </source>
</evidence>
<feature type="transmembrane region" description="Helical" evidence="7">
    <location>
        <begin position="149"/>
        <end position="167"/>
    </location>
</feature>
<dbReference type="CDD" id="cd17323">
    <property type="entry name" value="MFS_Tpo1_MDR_like"/>
    <property type="match status" value="1"/>
</dbReference>
<evidence type="ECO:0000256" key="1">
    <source>
        <dbReference type="ARBA" id="ARBA00004141"/>
    </source>
</evidence>
<dbReference type="OrthoDB" id="440553at2759"/>
<dbReference type="InterPro" id="IPR011701">
    <property type="entry name" value="MFS"/>
</dbReference>
<feature type="transmembrane region" description="Helical" evidence="7">
    <location>
        <begin position="353"/>
        <end position="371"/>
    </location>
</feature>
<comment type="caution">
    <text evidence="9">The sequence shown here is derived from an EMBL/GenBank/DDBJ whole genome shotgun (WGS) entry which is preliminary data.</text>
</comment>
<keyword evidence="2" id="KW-0813">Transport</keyword>
<feature type="transmembrane region" description="Helical" evidence="7">
    <location>
        <begin position="383"/>
        <end position="407"/>
    </location>
</feature>
<dbReference type="InterPro" id="IPR036259">
    <property type="entry name" value="MFS_trans_sf"/>
</dbReference>
<dbReference type="SUPFAM" id="SSF103473">
    <property type="entry name" value="MFS general substrate transporter"/>
    <property type="match status" value="1"/>
</dbReference>
<feature type="transmembrane region" description="Helical" evidence="7">
    <location>
        <begin position="285"/>
        <end position="314"/>
    </location>
</feature>
<comment type="subcellular location">
    <subcellularLocation>
        <location evidence="1">Membrane</location>
        <topology evidence="1">Multi-pass membrane protein</topology>
    </subcellularLocation>
</comment>
<keyword evidence="3 7" id="KW-0812">Transmembrane</keyword>
<feature type="transmembrane region" description="Helical" evidence="7">
    <location>
        <begin position="89"/>
        <end position="107"/>
    </location>
</feature>
<feature type="transmembrane region" description="Helical" evidence="7">
    <location>
        <begin position="113"/>
        <end position="137"/>
    </location>
</feature>
<keyword evidence="5 7" id="KW-0472">Membrane</keyword>
<evidence type="ECO:0000256" key="7">
    <source>
        <dbReference type="SAM" id="Phobius"/>
    </source>
</evidence>
<dbReference type="InterPro" id="IPR020846">
    <property type="entry name" value="MFS_dom"/>
</dbReference>
<evidence type="ECO:0000256" key="5">
    <source>
        <dbReference type="ARBA" id="ARBA00023136"/>
    </source>
</evidence>
<evidence type="ECO:0000256" key="4">
    <source>
        <dbReference type="ARBA" id="ARBA00022989"/>
    </source>
</evidence>
<dbReference type="PROSITE" id="PS50850">
    <property type="entry name" value="MFS"/>
    <property type="match status" value="1"/>
</dbReference>
<sequence>MTDVERLPEIKYSIFTRTEKWIIVFLIALAGLYSPLTANIYFPAIPALSRDFHKSVELINLTVTVYVVMQGVAPMFWGPLADRYGRRPCYLGCLTILTLSNVGLALVPTSAYWLLMVLRCFQAGGSASTIALGAGVIGDISTREERGGFFGMFTLGPMVGPVIGPVIGGAISDALGWRAIFWFLTIASAACLLVMLLLQPETLRSVVGNGSVAAPKCNRPLLPIIPKEQPTRLPEDGAKKASPGNPFRLFLHVDIIILLGINALINGVMYGVITTISTTFERIYSFLTVTTIGLCFLAYGGGMIAGSAITGKVLDREYRRFVRKVEYGGGDSDLKRTDAGREAMDLERARLRLLPPCAVVFGGCVGGYGWILQQELSIAGPLIIHFVIGYMSMVMMNSSSTLMIDLFPTQGSSITACNNLVRCTLAAVIIAVIEPIINKIGLGWTFIILGALMLLTVPLIYLEMALGPKYRRARFRKAWVDPGSEVPEAVTSEEAKEKTP</sequence>
<feature type="transmembrane region" description="Helical" evidence="7">
    <location>
        <begin position="179"/>
        <end position="198"/>
    </location>
</feature>
<dbReference type="GO" id="GO:0015137">
    <property type="term" value="F:citrate transmembrane transporter activity"/>
    <property type="evidence" value="ECO:0007669"/>
    <property type="project" value="UniProtKB-ARBA"/>
</dbReference>
<dbReference type="InterPro" id="IPR001958">
    <property type="entry name" value="Tet-R_TetA/multi-R_MdtG-like"/>
</dbReference>
<dbReference type="FunFam" id="1.20.1250.20:FF:000172">
    <property type="entry name" value="MFS multidrug resistance transporter"/>
    <property type="match status" value="1"/>
</dbReference>
<proteinExistence type="predicted"/>
<feature type="transmembrane region" description="Helical" evidence="7">
    <location>
        <begin position="249"/>
        <end position="273"/>
    </location>
</feature>
<dbReference type="EMBL" id="QPFP01000002">
    <property type="protein sequence ID" value="TEB38913.1"/>
    <property type="molecule type" value="Genomic_DNA"/>
</dbReference>
<dbReference type="FunFam" id="1.20.1720.10:FF:000009">
    <property type="entry name" value="MFS multidrug transporter"/>
    <property type="match status" value="1"/>
</dbReference>
<feature type="transmembrane region" description="Helical" evidence="7">
    <location>
        <begin position="58"/>
        <end position="77"/>
    </location>
</feature>
<dbReference type="GO" id="GO:0140115">
    <property type="term" value="P:export across plasma membrane"/>
    <property type="evidence" value="ECO:0007669"/>
    <property type="project" value="UniProtKB-ARBA"/>
</dbReference>
<dbReference type="GO" id="GO:0005886">
    <property type="term" value="C:plasma membrane"/>
    <property type="evidence" value="ECO:0007669"/>
    <property type="project" value="TreeGrafter"/>
</dbReference>
<evidence type="ECO:0000313" key="9">
    <source>
        <dbReference type="EMBL" id="TEB38913.1"/>
    </source>
</evidence>
<feature type="transmembrane region" description="Helical" evidence="7">
    <location>
        <begin position="21"/>
        <end position="42"/>
    </location>
</feature>
<keyword evidence="6" id="KW-0325">Glycoprotein</keyword>
<feature type="transmembrane region" description="Helical" evidence="7">
    <location>
        <begin position="443"/>
        <end position="466"/>
    </location>
</feature>
<accession>A0A4Y7TXL2</accession>
<dbReference type="Gene3D" id="1.20.1720.10">
    <property type="entry name" value="Multidrug resistance protein D"/>
    <property type="match status" value="1"/>
</dbReference>
<dbReference type="Pfam" id="PF07690">
    <property type="entry name" value="MFS_1"/>
    <property type="match status" value="1"/>
</dbReference>
<feature type="domain" description="Major facilitator superfamily (MFS) profile" evidence="8">
    <location>
        <begin position="23"/>
        <end position="468"/>
    </location>
</feature>
<name>A0A4Y7TXL2_COPMI</name>
<evidence type="ECO:0000313" key="10">
    <source>
        <dbReference type="Proteomes" id="UP000298030"/>
    </source>
</evidence>
<dbReference type="AlphaFoldDB" id="A0A4Y7TXL2"/>
<keyword evidence="10" id="KW-1185">Reference proteome</keyword>
<evidence type="ECO:0000256" key="3">
    <source>
        <dbReference type="ARBA" id="ARBA00022692"/>
    </source>
</evidence>
<evidence type="ECO:0000256" key="2">
    <source>
        <dbReference type="ARBA" id="ARBA00022448"/>
    </source>
</evidence>
<dbReference type="PANTHER" id="PTHR23502:SF51">
    <property type="entry name" value="QUINIDINE RESISTANCE PROTEIN 1-RELATED"/>
    <property type="match status" value="1"/>
</dbReference>
<protein>
    <submittedName>
        <fullName evidence="9">Quinidine resistance protein-like protein</fullName>
    </submittedName>
</protein>
<feature type="transmembrane region" description="Helical" evidence="7">
    <location>
        <begin position="419"/>
        <end position="437"/>
    </location>
</feature>
<gene>
    <name evidence="9" type="ORF">FA13DRAFT_1849210</name>
</gene>
<dbReference type="Proteomes" id="UP000298030">
    <property type="component" value="Unassembled WGS sequence"/>
</dbReference>